<name>A0AAV3UN50_9EURY</name>
<evidence type="ECO:0000256" key="2">
    <source>
        <dbReference type="ARBA" id="ARBA00023125"/>
    </source>
</evidence>
<dbReference type="Pfam" id="PF13404">
    <property type="entry name" value="HTH_AsnC-type"/>
    <property type="match status" value="1"/>
</dbReference>
<dbReference type="EMBL" id="BAABKX010000018">
    <property type="protein sequence ID" value="GAA5059679.1"/>
    <property type="molecule type" value="Genomic_DNA"/>
</dbReference>
<evidence type="ECO:0000256" key="1">
    <source>
        <dbReference type="ARBA" id="ARBA00023015"/>
    </source>
</evidence>
<accession>A0AAV3UN50</accession>
<dbReference type="PANTHER" id="PTHR30154">
    <property type="entry name" value="LEUCINE-RESPONSIVE REGULATORY PROTEIN"/>
    <property type="match status" value="1"/>
</dbReference>
<sequence>MKPTYAVRMEPIQLDDVDRGILHALQNDARKSTAAGMGEKVGVSASTVRNRIERLEEVGVIRGYNPDIDYEIANFQLHVLIVCRAPPDERSALADEVMGIDGVVTIRELLTGTENIHIEAVAVDSGTVDSISEQVHDLGLDIVSTNIVKTERVQPFDHFGKDVTEG</sequence>
<dbReference type="InterPro" id="IPR011991">
    <property type="entry name" value="ArsR-like_HTH"/>
</dbReference>
<comment type="caution">
    <text evidence="5">The sequence shown here is derived from an EMBL/GenBank/DDBJ whole genome shotgun (WGS) entry which is preliminary data.</text>
</comment>
<evidence type="ECO:0000259" key="4">
    <source>
        <dbReference type="PROSITE" id="PS50956"/>
    </source>
</evidence>
<dbReference type="Proteomes" id="UP001501729">
    <property type="component" value="Unassembled WGS sequence"/>
</dbReference>
<reference evidence="5 6" key="1">
    <citation type="journal article" date="2019" name="Int. J. Syst. Evol. Microbiol.">
        <title>The Global Catalogue of Microorganisms (GCM) 10K type strain sequencing project: providing services to taxonomists for standard genome sequencing and annotation.</title>
        <authorList>
            <consortium name="The Broad Institute Genomics Platform"/>
            <consortium name="The Broad Institute Genome Sequencing Center for Infectious Disease"/>
            <person name="Wu L."/>
            <person name="Ma J."/>
        </authorList>
    </citation>
    <scope>NUCLEOTIDE SEQUENCE [LARGE SCALE GENOMIC DNA]</scope>
    <source>
        <strain evidence="5 6">JCM 17504</strain>
    </source>
</reference>
<evidence type="ECO:0000313" key="6">
    <source>
        <dbReference type="Proteomes" id="UP001501729"/>
    </source>
</evidence>
<dbReference type="GO" id="GO:0005829">
    <property type="term" value="C:cytosol"/>
    <property type="evidence" value="ECO:0007669"/>
    <property type="project" value="TreeGrafter"/>
</dbReference>
<proteinExistence type="predicted"/>
<protein>
    <submittedName>
        <fullName evidence="5">Lrp/AsnC family transcriptional regulator</fullName>
    </submittedName>
</protein>
<dbReference type="InterPro" id="IPR036388">
    <property type="entry name" value="WH-like_DNA-bd_sf"/>
</dbReference>
<dbReference type="Gene3D" id="1.10.10.10">
    <property type="entry name" value="Winged helix-like DNA-binding domain superfamily/Winged helix DNA-binding domain"/>
    <property type="match status" value="1"/>
</dbReference>
<dbReference type="PANTHER" id="PTHR30154:SF34">
    <property type="entry name" value="TRANSCRIPTIONAL REGULATOR AZLB"/>
    <property type="match status" value="1"/>
</dbReference>
<dbReference type="GO" id="GO:0043565">
    <property type="term" value="F:sequence-specific DNA binding"/>
    <property type="evidence" value="ECO:0007669"/>
    <property type="project" value="InterPro"/>
</dbReference>
<dbReference type="PROSITE" id="PS50956">
    <property type="entry name" value="HTH_ASNC_2"/>
    <property type="match status" value="1"/>
</dbReference>
<evidence type="ECO:0000256" key="3">
    <source>
        <dbReference type="ARBA" id="ARBA00023163"/>
    </source>
</evidence>
<evidence type="ECO:0000313" key="5">
    <source>
        <dbReference type="EMBL" id="GAA5059679.1"/>
    </source>
</evidence>
<keyword evidence="1" id="KW-0805">Transcription regulation</keyword>
<dbReference type="AlphaFoldDB" id="A0AAV3UN50"/>
<dbReference type="InterPro" id="IPR000485">
    <property type="entry name" value="AsnC-type_HTH_dom"/>
</dbReference>
<dbReference type="SMART" id="SM00344">
    <property type="entry name" value="HTH_ASNC"/>
    <property type="match status" value="1"/>
</dbReference>
<keyword evidence="6" id="KW-1185">Reference proteome</keyword>
<dbReference type="GO" id="GO:0043200">
    <property type="term" value="P:response to amino acid"/>
    <property type="evidence" value="ECO:0007669"/>
    <property type="project" value="TreeGrafter"/>
</dbReference>
<dbReference type="PRINTS" id="PR00033">
    <property type="entry name" value="HTHASNC"/>
</dbReference>
<dbReference type="CDD" id="cd00090">
    <property type="entry name" value="HTH_ARSR"/>
    <property type="match status" value="1"/>
</dbReference>
<keyword evidence="3" id="KW-0804">Transcription</keyword>
<organism evidence="5 6">
    <name type="scientific">Haladaptatus pallidirubidus</name>
    <dbReference type="NCBI Taxonomy" id="1008152"/>
    <lineage>
        <taxon>Archaea</taxon>
        <taxon>Methanobacteriati</taxon>
        <taxon>Methanobacteriota</taxon>
        <taxon>Stenosarchaea group</taxon>
        <taxon>Halobacteria</taxon>
        <taxon>Halobacteriales</taxon>
        <taxon>Haladaptataceae</taxon>
        <taxon>Haladaptatus</taxon>
    </lineage>
</organism>
<feature type="domain" description="HTH asnC-type" evidence="4">
    <location>
        <begin position="14"/>
        <end position="76"/>
    </location>
</feature>
<keyword evidence="2" id="KW-0238">DNA-binding</keyword>
<dbReference type="SUPFAM" id="SSF46785">
    <property type="entry name" value="Winged helix' DNA-binding domain"/>
    <property type="match status" value="1"/>
</dbReference>
<dbReference type="InterPro" id="IPR019888">
    <property type="entry name" value="Tscrpt_reg_AsnC-like"/>
</dbReference>
<dbReference type="InterPro" id="IPR036390">
    <property type="entry name" value="WH_DNA-bd_sf"/>
</dbReference>
<gene>
    <name evidence="5" type="ORF">GCM10025751_43950</name>
</gene>